<feature type="transmembrane region" description="Helical" evidence="2">
    <location>
        <begin position="45"/>
        <end position="72"/>
    </location>
</feature>
<feature type="compositionally biased region" description="Low complexity" evidence="1">
    <location>
        <begin position="133"/>
        <end position="142"/>
    </location>
</feature>
<keyword evidence="2" id="KW-0812">Transmembrane</keyword>
<keyword evidence="4" id="KW-1185">Reference proteome</keyword>
<evidence type="ECO:0000313" key="3">
    <source>
        <dbReference type="EMBL" id="KAG9351503.1"/>
    </source>
</evidence>
<keyword evidence="2" id="KW-0472">Membrane</keyword>
<evidence type="ECO:0008006" key="5">
    <source>
        <dbReference type="Google" id="ProtNLM"/>
    </source>
</evidence>
<dbReference type="Proteomes" id="UP000824540">
    <property type="component" value="Unassembled WGS sequence"/>
</dbReference>
<comment type="caution">
    <text evidence="3">The sequence shown here is derived from an EMBL/GenBank/DDBJ whole genome shotgun (WGS) entry which is preliminary data.</text>
</comment>
<protein>
    <recommendedName>
        <fullName evidence="5">Neural cell adhesion molecule 1</fullName>
    </recommendedName>
</protein>
<dbReference type="EMBL" id="JAFBMS010000006">
    <property type="protein sequence ID" value="KAG9351503.1"/>
    <property type="molecule type" value="Genomic_DNA"/>
</dbReference>
<sequence>MPTLVKIEMSEMNNSRNNYGMTALFSLFLLPPSTNEDTITNASGLGTGAIVGILIVVFVLLLVGVDVTCYFLNKCGLLMCIAVNFCGKPGPGAKGKDIEEGKAAFTKDESKEPIVEVRTEEERTPNHEGRGQTEPNETTPLTEPEKIAVDSKSKPEETEVKKPAPEVKTVPNEAAQTNGNESKA</sequence>
<evidence type="ECO:0000256" key="1">
    <source>
        <dbReference type="SAM" id="MobiDB-lite"/>
    </source>
</evidence>
<feature type="compositionally biased region" description="Basic and acidic residues" evidence="1">
    <location>
        <begin position="94"/>
        <end position="131"/>
    </location>
</feature>
<feature type="compositionally biased region" description="Basic and acidic residues" evidence="1">
    <location>
        <begin position="143"/>
        <end position="165"/>
    </location>
</feature>
<name>A0A8T2PDU4_9TELE</name>
<dbReference type="OrthoDB" id="8928431at2759"/>
<reference evidence="3" key="1">
    <citation type="thesis" date="2021" institute="BYU ScholarsArchive" country="Provo, UT, USA">
        <title>Applications of and Algorithms for Genome Assembly and Genomic Analyses with an Emphasis on Marine Teleosts.</title>
        <authorList>
            <person name="Pickett B.D."/>
        </authorList>
    </citation>
    <scope>NUCLEOTIDE SEQUENCE</scope>
    <source>
        <strain evidence="3">HI-2016</strain>
    </source>
</reference>
<keyword evidence="2" id="KW-1133">Transmembrane helix</keyword>
<accession>A0A8T2PDU4</accession>
<proteinExistence type="predicted"/>
<evidence type="ECO:0000313" key="4">
    <source>
        <dbReference type="Proteomes" id="UP000824540"/>
    </source>
</evidence>
<feature type="region of interest" description="Disordered" evidence="1">
    <location>
        <begin position="93"/>
        <end position="184"/>
    </location>
</feature>
<feature type="compositionally biased region" description="Polar residues" evidence="1">
    <location>
        <begin position="174"/>
        <end position="184"/>
    </location>
</feature>
<gene>
    <name evidence="3" type="ORF">JZ751_022753</name>
</gene>
<organism evidence="3 4">
    <name type="scientific">Albula glossodonta</name>
    <name type="common">roundjaw bonefish</name>
    <dbReference type="NCBI Taxonomy" id="121402"/>
    <lineage>
        <taxon>Eukaryota</taxon>
        <taxon>Metazoa</taxon>
        <taxon>Chordata</taxon>
        <taxon>Craniata</taxon>
        <taxon>Vertebrata</taxon>
        <taxon>Euteleostomi</taxon>
        <taxon>Actinopterygii</taxon>
        <taxon>Neopterygii</taxon>
        <taxon>Teleostei</taxon>
        <taxon>Albuliformes</taxon>
        <taxon>Albulidae</taxon>
        <taxon>Albula</taxon>
    </lineage>
</organism>
<evidence type="ECO:0000256" key="2">
    <source>
        <dbReference type="SAM" id="Phobius"/>
    </source>
</evidence>
<dbReference type="AlphaFoldDB" id="A0A8T2PDU4"/>